<comment type="caution">
    <text evidence="2">The sequence shown here is derived from an EMBL/GenBank/DDBJ whole genome shotgun (WGS) entry which is preliminary data.</text>
</comment>
<dbReference type="AlphaFoldDB" id="A0A8J6GIK2"/>
<feature type="region of interest" description="Disordered" evidence="1">
    <location>
        <begin position="52"/>
        <end position="74"/>
    </location>
</feature>
<sequence>MQAGVPTDKRENSGASVVWQTARRVEQRQRSSDWRGRQREVQTLRVERCRGRCGERSRLERGPGSGAEPGGSSR</sequence>
<organism evidence="2 3">
    <name type="scientific">Microtus ochrogaster</name>
    <name type="common">Prairie vole</name>
    <dbReference type="NCBI Taxonomy" id="79684"/>
    <lineage>
        <taxon>Eukaryota</taxon>
        <taxon>Metazoa</taxon>
        <taxon>Chordata</taxon>
        <taxon>Craniata</taxon>
        <taxon>Vertebrata</taxon>
        <taxon>Euteleostomi</taxon>
        <taxon>Mammalia</taxon>
        <taxon>Eutheria</taxon>
        <taxon>Euarchontoglires</taxon>
        <taxon>Glires</taxon>
        <taxon>Rodentia</taxon>
        <taxon>Myomorpha</taxon>
        <taxon>Muroidea</taxon>
        <taxon>Cricetidae</taxon>
        <taxon>Arvicolinae</taxon>
        <taxon>Microtus</taxon>
    </lineage>
</organism>
<name>A0A8J6GIK2_MICOH</name>
<dbReference type="Proteomes" id="UP000710432">
    <property type="component" value="Unassembled WGS sequence"/>
</dbReference>
<feature type="compositionally biased region" description="Basic and acidic residues" evidence="1">
    <location>
        <begin position="52"/>
        <end position="61"/>
    </location>
</feature>
<evidence type="ECO:0000256" key="1">
    <source>
        <dbReference type="SAM" id="MobiDB-lite"/>
    </source>
</evidence>
<evidence type="ECO:0000313" key="3">
    <source>
        <dbReference type="Proteomes" id="UP000710432"/>
    </source>
</evidence>
<protein>
    <submittedName>
        <fullName evidence="2">Uncharacterized protein</fullName>
    </submittedName>
</protein>
<reference evidence="2" key="1">
    <citation type="submission" date="2020-03" db="EMBL/GenBank/DDBJ databases">
        <title>Studies in the Genomics of Life Span.</title>
        <authorList>
            <person name="Glass D."/>
        </authorList>
    </citation>
    <scope>NUCLEOTIDE SEQUENCE</scope>
    <source>
        <strain evidence="2">LTLLF</strain>
        <tissue evidence="2">Muscle</tissue>
    </source>
</reference>
<evidence type="ECO:0000313" key="2">
    <source>
        <dbReference type="EMBL" id="KAH0511602.1"/>
    </source>
</evidence>
<proteinExistence type="predicted"/>
<feature type="region of interest" description="Disordered" evidence="1">
    <location>
        <begin position="1"/>
        <end position="40"/>
    </location>
</feature>
<accession>A0A8J6GIK2</accession>
<gene>
    <name evidence="2" type="ORF">LTLLF_149025</name>
</gene>
<dbReference type="EMBL" id="JAATJU010022200">
    <property type="protein sequence ID" value="KAH0511602.1"/>
    <property type="molecule type" value="Genomic_DNA"/>
</dbReference>
<feature type="compositionally biased region" description="Gly residues" evidence="1">
    <location>
        <begin position="63"/>
        <end position="74"/>
    </location>
</feature>
<feature type="compositionally biased region" description="Basic and acidic residues" evidence="1">
    <location>
        <begin position="23"/>
        <end position="40"/>
    </location>
</feature>